<evidence type="ECO:0000259" key="2">
    <source>
        <dbReference type="Pfam" id="PF07238"/>
    </source>
</evidence>
<evidence type="ECO:0000256" key="1">
    <source>
        <dbReference type="PIRNR" id="PIRNR028141"/>
    </source>
</evidence>
<comment type="function">
    <text evidence="1">Binds the second messenger bis-(3'-5') cyclic dimeric guanosine monophosphate (c-di-GMP). Can bind two c-di-GMP molecules per monomer. May play a role in bacterial second-messenger regulated processes. Binding to c-di-GMP induces a conformational change of the C- and N-termini resulting in the exposure of a highly negative surface on one side of the protein to a possible effector protein.</text>
</comment>
<dbReference type="InterPro" id="IPR027021">
    <property type="entry name" value="C-di-GMP_BP_PA4608"/>
</dbReference>
<dbReference type="PIRSF" id="PIRSF028141">
    <property type="entry name" value="C-di-GMP_BP_PA4608"/>
    <property type="match status" value="1"/>
</dbReference>
<comment type="subunit">
    <text evidence="1">Monomer in both c-di-GMP-bound and free forms.</text>
</comment>
<dbReference type="EMBL" id="CP154858">
    <property type="protein sequence ID" value="XDT73919.1"/>
    <property type="molecule type" value="Genomic_DNA"/>
</dbReference>
<keyword evidence="1" id="KW-0973">c-di-GMP</keyword>
<keyword evidence="1" id="KW-0547">Nucleotide-binding</keyword>
<organism evidence="3">
    <name type="scientific">Thermohahella caldifontis</name>
    <dbReference type="NCBI Taxonomy" id="3142973"/>
    <lineage>
        <taxon>Bacteria</taxon>
        <taxon>Pseudomonadati</taxon>
        <taxon>Pseudomonadota</taxon>
        <taxon>Gammaproteobacteria</taxon>
        <taxon>Oceanospirillales</taxon>
        <taxon>Hahellaceae</taxon>
        <taxon>Thermohahella</taxon>
    </lineage>
</organism>
<proteinExistence type="predicted"/>
<evidence type="ECO:0000313" key="3">
    <source>
        <dbReference type="EMBL" id="XDT73919.1"/>
    </source>
</evidence>
<dbReference type="InterPro" id="IPR009875">
    <property type="entry name" value="PilZ_domain"/>
</dbReference>
<dbReference type="Gene3D" id="2.40.10.220">
    <property type="entry name" value="predicted glycosyltransferase like domains"/>
    <property type="match status" value="1"/>
</dbReference>
<protein>
    <recommendedName>
        <fullName evidence="1">Cyclic diguanosine monophosphate-binding protein</fullName>
        <shortName evidence="1">c-di-GMP-binding protein</shortName>
    </recommendedName>
    <alternativeName>
        <fullName evidence="1">Pilz domain-containing protein</fullName>
    </alternativeName>
</protein>
<gene>
    <name evidence="3" type="ORF">AAIA72_08100</name>
</gene>
<dbReference type="Pfam" id="PF07238">
    <property type="entry name" value="PilZ"/>
    <property type="match status" value="1"/>
</dbReference>
<dbReference type="KEGG" id="tcd:AAIA72_08100"/>
<dbReference type="RefSeq" id="WP_369602895.1">
    <property type="nucleotide sequence ID" value="NZ_CP154858.1"/>
</dbReference>
<dbReference type="SUPFAM" id="SSF141371">
    <property type="entry name" value="PilZ domain-like"/>
    <property type="match status" value="1"/>
</dbReference>
<sequence>MPENRRQFSRIPFDAPARLEKPDGTFAEVTLIDICLKGVLIAAPEGFAPEAATLTLPLDDQTRICMEVSRVHQEEDRLGYRCDHIDLDSVAALRRLVELNLGDTDLLDREFGALLR</sequence>
<feature type="domain" description="PilZ" evidence="2">
    <location>
        <begin position="4"/>
        <end position="98"/>
    </location>
</feature>
<reference evidence="3" key="1">
    <citation type="submission" date="2024-05" db="EMBL/GenBank/DDBJ databases">
        <title>Genome sequencing of novel strain.</title>
        <authorList>
            <person name="Ganbat D."/>
            <person name="Ganbat S."/>
            <person name="Lee S.-J."/>
        </authorList>
    </citation>
    <scope>NUCLEOTIDE SEQUENCE</scope>
    <source>
        <strain evidence="3">SMD15-11</strain>
    </source>
</reference>
<accession>A0AB39V088</accession>
<dbReference type="GO" id="GO:0035438">
    <property type="term" value="F:cyclic-di-GMP binding"/>
    <property type="evidence" value="ECO:0007669"/>
    <property type="project" value="InterPro"/>
</dbReference>
<name>A0AB39V088_9GAMM</name>
<dbReference type="AlphaFoldDB" id="A0AB39V088"/>